<keyword evidence="4" id="KW-1185">Reference proteome</keyword>
<reference evidence="3 4" key="1">
    <citation type="journal article" date="2014" name="Antonie Van Leeuwenhoek">
        <title>Hyphomonas beringensis sp. nov. and Hyphomonas chukchiensis sp. nov., isolated from surface seawater of the Bering Sea and Chukchi Sea.</title>
        <authorList>
            <person name="Li C."/>
            <person name="Lai Q."/>
            <person name="Li G."/>
            <person name="Dong C."/>
            <person name="Wang J."/>
            <person name="Liao Y."/>
            <person name="Shao Z."/>
        </authorList>
    </citation>
    <scope>NUCLEOTIDE SEQUENCE [LARGE SCALE GENOMIC DNA]</scope>
    <source>
        <strain evidence="3 4">SCH89</strain>
    </source>
</reference>
<dbReference type="InterPro" id="IPR043128">
    <property type="entry name" value="Rev_trsase/Diguanyl_cyclase"/>
</dbReference>
<dbReference type="PROSITE" id="PS50887">
    <property type="entry name" value="GGDEF"/>
    <property type="match status" value="1"/>
</dbReference>
<dbReference type="PANTHER" id="PTHR44757">
    <property type="entry name" value="DIGUANYLATE CYCLASE DGCP"/>
    <property type="match status" value="1"/>
</dbReference>
<organism evidence="3 4">
    <name type="scientific">Hyphomonas oceanitis SCH89</name>
    <dbReference type="NCBI Taxonomy" id="1280953"/>
    <lineage>
        <taxon>Bacteria</taxon>
        <taxon>Pseudomonadati</taxon>
        <taxon>Pseudomonadota</taxon>
        <taxon>Alphaproteobacteria</taxon>
        <taxon>Hyphomonadales</taxon>
        <taxon>Hyphomonadaceae</taxon>
        <taxon>Hyphomonas</taxon>
    </lineage>
</organism>
<dbReference type="SMART" id="SM00052">
    <property type="entry name" value="EAL"/>
    <property type="match status" value="1"/>
</dbReference>
<dbReference type="PROSITE" id="PS50883">
    <property type="entry name" value="EAL"/>
    <property type="match status" value="1"/>
</dbReference>
<dbReference type="InterPro" id="IPR000160">
    <property type="entry name" value="GGDEF_dom"/>
</dbReference>
<dbReference type="PATRIC" id="fig|1280953.3.peg.1721"/>
<evidence type="ECO:0000313" key="4">
    <source>
        <dbReference type="Proteomes" id="UP000024942"/>
    </source>
</evidence>
<dbReference type="STRING" id="1280953.HOC_08509"/>
<dbReference type="SMART" id="SM00267">
    <property type="entry name" value="GGDEF"/>
    <property type="match status" value="1"/>
</dbReference>
<evidence type="ECO:0000313" key="3">
    <source>
        <dbReference type="EMBL" id="KDA02724.1"/>
    </source>
</evidence>
<dbReference type="EMBL" id="ARYL01000011">
    <property type="protein sequence ID" value="KDA02724.1"/>
    <property type="molecule type" value="Genomic_DNA"/>
</dbReference>
<dbReference type="NCBIfam" id="TIGR00254">
    <property type="entry name" value="GGDEF"/>
    <property type="match status" value="1"/>
</dbReference>
<dbReference type="Pfam" id="PF00990">
    <property type="entry name" value="GGDEF"/>
    <property type="match status" value="1"/>
</dbReference>
<evidence type="ECO:0000259" key="2">
    <source>
        <dbReference type="PROSITE" id="PS50887"/>
    </source>
</evidence>
<dbReference type="eggNOG" id="COG5001">
    <property type="taxonomic scope" value="Bacteria"/>
</dbReference>
<proteinExistence type="predicted"/>
<dbReference type="PANTHER" id="PTHR44757:SF2">
    <property type="entry name" value="BIOFILM ARCHITECTURE MAINTENANCE PROTEIN MBAA"/>
    <property type="match status" value="1"/>
</dbReference>
<dbReference type="InterPro" id="IPR052155">
    <property type="entry name" value="Biofilm_reg_signaling"/>
</dbReference>
<comment type="caution">
    <text evidence="3">The sequence shown here is derived from an EMBL/GenBank/DDBJ whole genome shotgun (WGS) entry which is preliminary data.</text>
</comment>
<dbReference type="Pfam" id="PF00563">
    <property type="entry name" value="EAL"/>
    <property type="match status" value="1"/>
</dbReference>
<sequence length="478" mass="51886">MSVLSGILLANISLALLAALIYWQGTMHAEQLRDVRLQFSKLSSTDPVTNLPNRAKLHERLTEALESDGPDPALMVIELDGFKVVNDTLGHETGDELLKAVAMRMTSCLNDKDMLARVGGGEFAALITRADAEVRATQTAQSIDEAMHAPFRIGEDVISMKANIGIAPTLKGEVPATEILRRADVAMFAAKNDRLETIRTYSPAMDEALQLRRTINSELDRALMNNELTLVYQPLVCARTGKVMSAEALMRWPSKQGLAGSPGVFIPIAEESGLITKLGAWALDQAMLEIKRQKTIPIAVNVSPVQFRVDGFANSVEAALERHGIEPALLHIEITEGVLISHTGEAQRTMNRLRQMGVQVLLDDFGTGYSSLSYLQQFQFDGLKIDRAFIQQLDIGHTGRELLKSIIALGHSLNMKVVAEGVETEDQAAVLQLLSCDFLQGYALGRPGAADALHAMTGPEELLGGLTRKGGGWTGAIN</sequence>
<dbReference type="CDD" id="cd01949">
    <property type="entry name" value="GGDEF"/>
    <property type="match status" value="1"/>
</dbReference>
<protein>
    <submittedName>
        <fullName evidence="3">PAS/PAC sensor-containing diguanylate cyclase/phosphodiesterase</fullName>
    </submittedName>
</protein>
<dbReference type="InterPro" id="IPR001633">
    <property type="entry name" value="EAL_dom"/>
</dbReference>
<dbReference type="Gene3D" id="3.30.70.270">
    <property type="match status" value="1"/>
</dbReference>
<evidence type="ECO:0000259" key="1">
    <source>
        <dbReference type="PROSITE" id="PS50883"/>
    </source>
</evidence>
<name>A0A059G7L4_9PROT</name>
<dbReference type="InterPro" id="IPR035919">
    <property type="entry name" value="EAL_sf"/>
</dbReference>
<dbReference type="Proteomes" id="UP000024942">
    <property type="component" value="Unassembled WGS sequence"/>
</dbReference>
<dbReference type="CDD" id="cd01948">
    <property type="entry name" value="EAL"/>
    <property type="match status" value="1"/>
</dbReference>
<accession>A0A059G7L4</accession>
<dbReference type="RefSeq" id="WP_051624665.1">
    <property type="nucleotide sequence ID" value="NZ_ARYL01000011.1"/>
</dbReference>
<feature type="domain" description="EAL" evidence="1">
    <location>
        <begin position="212"/>
        <end position="461"/>
    </location>
</feature>
<dbReference type="InterPro" id="IPR029787">
    <property type="entry name" value="Nucleotide_cyclase"/>
</dbReference>
<dbReference type="SUPFAM" id="SSF141868">
    <property type="entry name" value="EAL domain-like"/>
    <property type="match status" value="1"/>
</dbReference>
<dbReference type="Gene3D" id="3.20.20.450">
    <property type="entry name" value="EAL domain"/>
    <property type="match status" value="1"/>
</dbReference>
<dbReference type="AlphaFoldDB" id="A0A059G7L4"/>
<feature type="domain" description="GGDEF" evidence="2">
    <location>
        <begin position="70"/>
        <end position="203"/>
    </location>
</feature>
<dbReference type="OrthoDB" id="7279500at2"/>
<gene>
    <name evidence="3" type="ORF">HOC_08509</name>
</gene>
<dbReference type="SUPFAM" id="SSF55073">
    <property type="entry name" value="Nucleotide cyclase"/>
    <property type="match status" value="1"/>
</dbReference>